<dbReference type="Gene3D" id="3.60.40.10">
    <property type="entry name" value="PPM-type phosphatase domain"/>
    <property type="match status" value="1"/>
</dbReference>
<evidence type="ECO:0000313" key="3">
    <source>
        <dbReference type="Proteomes" id="UP001346149"/>
    </source>
</evidence>
<dbReference type="Pfam" id="PF00481">
    <property type="entry name" value="PP2C"/>
    <property type="match status" value="1"/>
</dbReference>
<feature type="domain" description="PPM-type phosphatase" evidence="1">
    <location>
        <begin position="61"/>
        <end position="379"/>
    </location>
</feature>
<dbReference type="SMART" id="SM00332">
    <property type="entry name" value="PP2Cc"/>
    <property type="match status" value="1"/>
</dbReference>
<comment type="caution">
    <text evidence="2">The sequence shown here is derived from an EMBL/GenBank/DDBJ whole genome shotgun (WGS) entry which is preliminary data.</text>
</comment>
<dbReference type="EMBL" id="JAXQNO010000006">
    <property type="protein sequence ID" value="KAK4796082.1"/>
    <property type="molecule type" value="Genomic_DNA"/>
</dbReference>
<evidence type="ECO:0000313" key="2">
    <source>
        <dbReference type="EMBL" id="KAK4796082.1"/>
    </source>
</evidence>
<evidence type="ECO:0000259" key="1">
    <source>
        <dbReference type="PROSITE" id="PS51746"/>
    </source>
</evidence>
<dbReference type="InterPro" id="IPR001932">
    <property type="entry name" value="PPM-type_phosphatase-like_dom"/>
</dbReference>
<sequence length="498" mass="54398">MGSCISIECGSSSSSSLSSAVVLRRRNANGPKSVNSPFGNPKNEPLYRVPGRLFLNGSSEVASLFTQQGKKGINQDAMIVWENFISRKDTVFCGIFDGHGPYGHLVAKRVRDSLPLRLLSHWEVKNNKENILQEISLDTAACITSKEAISGPVDQSRMPNETDRTERQQKIFQALKHSFLRAFRGMDRELRMHTNIDCLCSGTTAVTLVKQGEFLVIGNVGDSRAILGRRDKDNSLTAVQLTVDLKPDNPGEADRIMKCKGRVFALQDEPGIARLWLPNSDSPGLAMARAFGDFCLKDFGLISVPEISCHYLTESDEFVVLATDGIWDVLSNEEVVDIVASSPARSSAAKTLVESAVHAWKCKYPTAKVDDCTVLCLFLDSGVACADSTVESRECSAAADQVNAGYGEDHYLPIDHLDISKHEETHLGSEEDQYAVEEVSYIGTLVNHPGVGNVAAQNPLPPTQLLLIAHLNAVPVYTLIGFGWICDVSKEVLDHIHA</sequence>
<gene>
    <name evidence="2" type="ORF">SAY86_028408</name>
</gene>
<dbReference type="SUPFAM" id="SSF81606">
    <property type="entry name" value="PP2C-like"/>
    <property type="match status" value="1"/>
</dbReference>
<dbReference type="AlphaFoldDB" id="A0AAN7RAQ0"/>
<dbReference type="GO" id="GO:0004722">
    <property type="term" value="F:protein serine/threonine phosphatase activity"/>
    <property type="evidence" value="ECO:0007669"/>
    <property type="project" value="InterPro"/>
</dbReference>
<dbReference type="PANTHER" id="PTHR47992">
    <property type="entry name" value="PROTEIN PHOSPHATASE"/>
    <property type="match status" value="1"/>
</dbReference>
<organism evidence="2 3">
    <name type="scientific">Trapa natans</name>
    <name type="common">Water chestnut</name>
    <dbReference type="NCBI Taxonomy" id="22666"/>
    <lineage>
        <taxon>Eukaryota</taxon>
        <taxon>Viridiplantae</taxon>
        <taxon>Streptophyta</taxon>
        <taxon>Embryophyta</taxon>
        <taxon>Tracheophyta</taxon>
        <taxon>Spermatophyta</taxon>
        <taxon>Magnoliopsida</taxon>
        <taxon>eudicotyledons</taxon>
        <taxon>Gunneridae</taxon>
        <taxon>Pentapetalae</taxon>
        <taxon>rosids</taxon>
        <taxon>malvids</taxon>
        <taxon>Myrtales</taxon>
        <taxon>Lythraceae</taxon>
        <taxon>Trapa</taxon>
    </lineage>
</organism>
<dbReference type="InterPro" id="IPR036457">
    <property type="entry name" value="PPM-type-like_dom_sf"/>
</dbReference>
<dbReference type="PROSITE" id="PS51746">
    <property type="entry name" value="PPM_2"/>
    <property type="match status" value="1"/>
</dbReference>
<dbReference type="Proteomes" id="UP001346149">
    <property type="component" value="Unassembled WGS sequence"/>
</dbReference>
<proteinExistence type="predicted"/>
<accession>A0AAN7RAQ0</accession>
<reference evidence="2 3" key="1">
    <citation type="journal article" date="2023" name="Hortic Res">
        <title>Pangenome of water caltrop reveals structural variations and asymmetric subgenome divergence after allopolyploidization.</title>
        <authorList>
            <person name="Zhang X."/>
            <person name="Chen Y."/>
            <person name="Wang L."/>
            <person name="Yuan Y."/>
            <person name="Fang M."/>
            <person name="Shi L."/>
            <person name="Lu R."/>
            <person name="Comes H.P."/>
            <person name="Ma Y."/>
            <person name="Chen Y."/>
            <person name="Huang G."/>
            <person name="Zhou Y."/>
            <person name="Zheng Z."/>
            <person name="Qiu Y."/>
        </authorList>
    </citation>
    <scope>NUCLEOTIDE SEQUENCE [LARGE SCALE GENOMIC DNA]</scope>
    <source>
        <strain evidence="2">F231</strain>
    </source>
</reference>
<protein>
    <recommendedName>
        <fullName evidence="1">PPM-type phosphatase domain-containing protein</fullName>
    </recommendedName>
</protein>
<name>A0AAN7RAQ0_TRANT</name>
<dbReference type="CDD" id="cd00143">
    <property type="entry name" value="PP2Cc"/>
    <property type="match status" value="1"/>
</dbReference>
<keyword evidence="3" id="KW-1185">Reference proteome</keyword>
<dbReference type="InterPro" id="IPR015655">
    <property type="entry name" value="PP2C"/>
</dbReference>